<keyword evidence="1" id="KW-0378">Hydrolase</keyword>
<comment type="similarity">
    <text evidence="1">Belongs to the helicase family.</text>
</comment>
<comment type="catalytic activity">
    <reaction evidence="1">
        <text>ATP + H2O = ADP + phosphate + H(+)</text>
        <dbReference type="Rhea" id="RHEA:13065"/>
        <dbReference type="ChEBI" id="CHEBI:15377"/>
        <dbReference type="ChEBI" id="CHEBI:15378"/>
        <dbReference type="ChEBI" id="CHEBI:30616"/>
        <dbReference type="ChEBI" id="CHEBI:43474"/>
        <dbReference type="ChEBI" id="CHEBI:456216"/>
        <dbReference type="EC" id="5.6.2.3"/>
    </reaction>
</comment>
<keyword evidence="1" id="KW-0227">DNA damage</keyword>
<gene>
    <name evidence="5" type="primary">LOC107477922</name>
</gene>
<feature type="domain" description="DNA helicase Pif1-like DEAD-box helicase" evidence="2">
    <location>
        <begin position="85"/>
        <end position="275"/>
    </location>
</feature>
<dbReference type="GO" id="GO:0006310">
    <property type="term" value="P:DNA recombination"/>
    <property type="evidence" value="ECO:0007669"/>
    <property type="project" value="UniProtKB-KW"/>
</dbReference>
<reference evidence="5" key="2">
    <citation type="submission" date="2025-08" db="UniProtKB">
        <authorList>
            <consortium name="RefSeq"/>
        </authorList>
    </citation>
    <scope>IDENTIFICATION</scope>
    <source>
        <tissue evidence="5">Whole plant</tissue>
    </source>
</reference>
<dbReference type="Pfam" id="PF05970">
    <property type="entry name" value="PIF1"/>
    <property type="match status" value="1"/>
</dbReference>
<dbReference type="PANTHER" id="PTHR10492">
    <property type="match status" value="1"/>
</dbReference>
<comment type="cofactor">
    <cofactor evidence="1">
        <name>Mg(2+)</name>
        <dbReference type="ChEBI" id="CHEBI:18420"/>
    </cofactor>
</comment>
<feature type="domain" description="DNA helicase Pif1-like 2B" evidence="3">
    <location>
        <begin position="372"/>
        <end position="418"/>
    </location>
</feature>
<dbReference type="GO" id="GO:0000723">
    <property type="term" value="P:telomere maintenance"/>
    <property type="evidence" value="ECO:0007669"/>
    <property type="project" value="InterPro"/>
</dbReference>
<dbReference type="GO" id="GO:0016787">
    <property type="term" value="F:hydrolase activity"/>
    <property type="evidence" value="ECO:0007669"/>
    <property type="project" value="UniProtKB-KW"/>
</dbReference>
<dbReference type="Gene3D" id="3.40.50.300">
    <property type="entry name" value="P-loop containing nucleotide triphosphate hydrolases"/>
    <property type="match status" value="1"/>
</dbReference>
<reference evidence="4" key="1">
    <citation type="journal article" date="2016" name="Nat. Genet.">
        <title>The genome sequences of Arachis duranensis and Arachis ipaensis, the diploid ancestors of cultivated peanut.</title>
        <authorList>
            <person name="Bertioli D.J."/>
            <person name="Cannon S.B."/>
            <person name="Froenicke L."/>
            <person name="Huang G."/>
            <person name="Farmer A.D."/>
            <person name="Cannon E.K."/>
            <person name="Liu X."/>
            <person name="Gao D."/>
            <person name="Clevenger J."/>
            <person name="Dash S."/>
            <person name="Ren L."/>
            <person name="Moretzsohn M.C."/>
            <person name="Shirasawa K."/>
            <person name="Huang W."/>
            <person name="Vidigal B."/>
            <person name="Abernathy B."/>
            <person name="Chu Y."/>
            <person name="Niederhuth C.E."/>
            <person name="Umale P."/>
            <person name="Araujo A.C."/>
            <person name="Kozik A."/>
            <person name="Kim K.D."/>
            <person name="Burow M.D."/>
            <person name="Varshney R.K."/>
            <person name="Wang X."/>
            <person name="Zhang X."/>
            <person name="Barkley N."/>
            <person name="Guimaraes P.M."/>
            <person name="Isobe S."/>
            <person name="Guo B."/>
            <person name="Liao B."/>
            <person name="Stalker H.T."/>
            <person name="Schmitz R.J."/>
            <person name="Scheffler B.E."/>
            <person name="Leal-Bertioli S.C."/>
            <person name="Xun X."/>
            <person name="Jackson S.A."/>
            <person name="Michelmore R."/>
            <person name="Ozias-Akins P."/>
        </authorList>
    </citation>
    <scope>NUCLEOTIDE SEQUENCE [LARGE SCALE GENOMIC DNA]</scope>
    <source>
        <strain evidence="4">cv. V14167</strain>
    </source>
</reference>
<organism evidence="4 5">
    <name type="scientific">Arachis duranensis</name>
    <name type="common">Wild peanut</name>
    <dbReference type="NCBI Taxonomy" id="130453"/>
    <lineage>
        <taxon>Eukaryota</taxon>
        <taxon>Viridiplantae</taxon>
        <taxon>Streptophyta</taxon>
        <taxon>Embryophyta</taxon>
        <taxon>Tracheophyta</taxon>
        <taxon>Spermatophyta</taxon>
        <taxon>Magnoliopsida</taxon>
        <taxon>eudicotyledons</taxon>
        <taxon>Gunneridae</taxon>
        <taxon>Pentapetalae</taxon>
        <taxon>rosids</taxon>
        <taxon>fabids</taxon>
        <taxon>Fabales</taxon>
        <taxon>Fabaceae</taxon>
        <taxon>Papilionoideae</taxon>
        <taxon>50 kb inversion clade</taxon>
        <taxon>dalbergioids sensu lato</taxon>
        <taxon>Dalbergieae</taxon>
        <taxon>Pterocarpus clade</taxon>
        <taxon>Arachis</taxon>
    </lineage>
</organism>
<dbReference type="GO" id="GO:0006281">
    <property type="term" value="P:DNA repair"/>
    <property type="evidence" value="ECO:0007669"/>
    <property type="project" value="UniProtKB-KW"/>
</dbReference>
<keyword evidence="1" id="KW-0547">Nucleotide-binding</keyword>
<protein>
    <recommendedName>
        <fullName evidence="1">ATP-dependent DNA helicase</fullName>
        <ecNumber evidence="1">5.6.2.3</ecNumber>
    </recommendedName>
</protein>
<dbReference type="InterPro" id="IPR027417">
    <property type="entry name" value="P-loop_NTPase"/>
</dbReference>
<dbReference type="InterPro" id="IPR010285">
    <property type="entry name" value="DNA_helicase_pif1-like_DEAD"/>
</dbReference>
<dbReference type="Proteomes" id="UP000515211">
    <property type="component" value="Chromosome 3"/>
</dbReference>
<keyword evidence="1" id="KW-0347">Helicase</keyword>
<evidence type="ECO:0000259" key="2">
    <source>
        <dbReference type="Pfam" id="PF05970"/>
    </source>
</evidence>
<dbReference type="SUPFAM" id="SSF52540">
    <property type="entry name" value="P-loop containing nucleoside triphosphate hydrolases"/>
    <property type="match status" value="2"/>
</dbReference>
<accession>A0A6P4CN07</accession>
<evidence type="ECO:0000256" key="1">
    <source>
        <dbReference type="RuleBase" id="RU363044"/>
    </source>
</evidence>
<name>A0A6P4CN07_ARADU</name>
<dbReference type="GO" id="GO:0005524">
    <property type="term" value="F:ATP binding"/>
    <property type="evidence" value="ECO:0007669"/>
    <property type="project" value="UniProtKB-KW"/>
</dbReference>
<dbReference type="PANTHER" id="PTHR10492:SF101">
    <property type="entry name" value="ATP-DEPENDENT DNA HELICASE"/>
    <property type="match status" value="1"/>
</dbReference>
<dbReference type="RefSeq" id="XP_015953504.1">
    <property type="nucleotide sequence ID" value="XM_016098018.1"/>
</dbReference>
<keyword evidence="4" id="KW-1185">Reference proteome</keyword>
<dbReference type="CDD" id="cd18809">
    <property type="entry name" value="SF1_C_RecD"/>
    <property type="match status" value="1"/>
</dbReference>
<sequence length="537" mass="60396">MSDDEIKQLCIMNIDKILHSYGKILKDYPHMALTIEVDSSLLTERVITEELNFNRDDLKKNSSDILAIATPEQRYAFDKMLQLCTGKTFLWNLISAEIHLRGNIVLNAASSGIASLLLPNARTAHSRFKIPLNITEDSVCNIKLGSHQAMWLLKAKLIIWDEAPMVSRYCYEALDKCLGDIMRCSPTYSKDLPFGGKVVVLGGDFRKNFPVILRGSRQDMVHSTVNSSYLWKFCQVLKLTKNMRLSLGTTASDQDETEQFGEWLLKVGDGLIGDNMDGESEICLSRDIVIPSSDQEFDELVHFSYPIILENISSKDFFKARTILAPTLDIVEEVNNHLMAIIHGGEKLYLISDSICMDEGNMESQLDLYGPELLNSINCSGLPPHKLILKVGVPVMLLRNINQSSGLCNGTRLQVRKLGNHVIECEVLIGNNVGHIALIPRMNMVPTNETVTVRFQRRQFPIIVSFAMTINKSQGQTLSHVGLYLPKPVFTRGQLYVVLSRVKSKRCLKVLLMNHVGMSANSTINVVYREVFEKIVF</sequence>
<dbReference type="KEGG" id="adu:107477922"/>
<proteinExistence type="inferred from homology"/>
<evidence type="ECO:0000259" key="3">
    <source>
        <dbReference type="Pfam" id="PF21530"/>
    </source>
</evidence>
<keyword evidence="1" id="KW-0067">ATP-binding</keyword>
<dbReference type="GeneID" id="107477922"/>
<dbReference type="AlphaFoldDB" id="A0A6P4CN07"/>
<dbReference type="Pfam" id="PF21530">
    <property type="entry name" value="Pif1_2B_dom"/>
    <property type="match status" value="1"/>
</dbReference>
<keyword evidence="1" id="KW-0234">DNA repair</keyword>
<evidence type="ECO:0000313" key="5">
    <source>
        <dbReference type="RefSeq" id="XP_015953504.1"/>
    </source>
</evidence>
<keyword evidence="1" id="KW-0233">DNA recombination</keyword>
<dbReference type="GO" id="GO:0043139">
    <property type="term" value="F:5'-3' DNA helicase activity"/>
    <property type="evidence" value="ECO:0007669"/>
    <property type="project" value="UniProtKB-EC"/>
</dbReference>
<dbReference type="InterPro" id="IPR049163">
    <property type="entry name" value="Pif1-like_2B_dom"/>
</dbReference>
<dbReference type="EC" id="5.6.2.3" evidence="1"/>
<evidence type="ECO:0000313" key="4">
    <source>
        <dbReference type="Proteomes" id="UP000515211"/>
    </source>
</evidence>